<dbReference type="EMBL" id="JAHMUF010000012">
    <property type="protein sequence ID" value="KAG7193338.1"/>
    <property type="molecule type" value="Genomic_DNA"/>
</dbReference>
<keyword evidence="1" id="KW-0732">Signal</keyword>
<sequence>MQCVAILQINNTLFFKMQLSKTVLLSLLTGSALSASVNANTQITEIKRGEIDAWESYAQVLRRNEIPEEQILAIQKRGIADVIVQSPALLDKFIYFVFLDHGFHGAIINSLIQFFSFDPLGGSATLWNGISKTTYFQSMMDALSGGQDNSQFMGTVANMYYGTGTSTTSTSHDGGMDMGSSDGGFDTTTCTHGATNDGGSAFKVLAKGILTGSIVKDTFDSIIHDTCLVSKLFVQIALKNMLHVSDLLGAIQSAGAGGKDFMSGLSGCSSCADDVKIWVDKQGGDFKTELKSYCS</sequence>
<comment type="caution">
    <text evidence="2">The sequence shown here is derived from an EMBL/GenBank/DDBJ whole genome shotgun (WGS) entry which is preliminary data.</text>
</comment>
<name>A0A9P7V8N5_9ASCO</name>
<reference evidence="2" key="1">
    <citation type="submission" date="2021-03" db="EMBL/GenBank/DDBJ databases">
        <authorList>
            <person name="Palmer J.M."/>
        </authorList>
    </citation>
    <scope>NUCLEOTIDE SEQUENCE</scope>
    <source>
        <strain evidence="2">ARV_011</strain>
    </source>
</reference>
<dbReference type="GeneID" id="66114128"/>
<protein>
    <submittedName>
        <fullName evidence="2">Uncharacterized protein</fullName>
    </submittedName>
</protein>
<dbReference type="Proteomes" id="UP000790833">
    <property type="component" value="Unassembled WGS sequence"/>
</dbReference>
<dbReference type="AlphaFoldDB" id="A0A9P7V8N5"/>
<keyword evidence="3" id="KW-1185">Reference proteome</keyword>
<organism evidence="2 3">
    <name type="scientific">Scheffersomyces spartinae</name>
    <dbReference type="NCBI Taxonomy" id="45513"/>
    <lineage>
        <taxon>Eukaryota</taxon>
        <taxon>Fungi</taxon>
        <taxon>Dikarya</taxon>
        <taxon>Ascomycota</taxon>
        <taxon>Saccharomycotina</taxon>
        <taxon>Pichiomycetes</taxon>
        <taxon>Debaryomycetaceae</taxon>
        <taxon>Scheffersomyces</taxon>
    </lineage>
</organism>
<accession>A0A9P7V8N5</accession>
<evidence type="ECO:0000313" key="2">
    <source>
        <dbReference type="EMBL" id="KAG7193338.1"/>
    </source>
</evidence>
<feature type="chain" id="PRO_5040147794" evidence="1">
    <location>
        <begin position="35"/>
        <end position="295"/>
    </location>
</feature>
<proteinExistence type="predicted"/>
<evidence type="ECO:0000256" key="1">
    <source>
        <dbReference type="SAM" id="SignalP"/>
    </source>
</evidence>
<evidence type="ECO:0000313" key="3">
    <source>
        <dbReference type="Proteomes" id="UP000790833"/>
    </source>
</evidence>
<feature type="signal peptide" evidence="1">
    <location>
        <begin position="1"/>
        <end position="34"/>
    </location>
</feature>
<gene>
    <name evidence="2" type="ORF">KQ657_000754</name>
</gene>
<dbReference type="RefSeq" id="XP_043048886.1">
    <property type="nucleotide sequence ID" value="XM_043191579.1"/>
</dbReference>